<dbReference type="Gene3D" id="1.10.600.10">
    <property type="entry name" value="Farnesyl Diphosphate Synthase"/>
    <property type="match status" value="1"/>
</dbReference>
<evidence type="ECO:0000256" key="1">
    <source>
        <dbReference type="ARBA" id="ARBA00004684"/>
    </source>
</evidence>
<dbReference type="EMBL" id="JBFSHR010000003">
    <property type="protein sequence ID" value="MEX6428462.1"/>
    <property type="molecule type" value="Genomic_DNA"/>
</dbReference>
<reference evidence="3 4" key="1">
    <citation type="submission" date="2024-07" db="EMBL/GenBank/DDBJ databases">
        <title>Draft Genome Sequence of Ferrimicrobium acidiphilum Strain YE2023, Isolated from a Pulp of Bioleach Reactor.</title>
        <authorList>
            <person name="Elkina Y.A."/>
            <person name="Bulaeva A.G."/>
            <person name="Beletsky A.V."/>
            <person name="Mardanov A.V."/>
        </authorList>
    </citation>
    <scope>NUCLEOTIDE SEQUENCE [LARGE SCALE GENOMIC DNA]</scope>
    <source>
        <strain evidence="3 4">YE2023</strain>
    </source>
</reference>
<keyword evidence="4" id="KW-1185">Reference proteome</keyword>
<dbReference type="Pfam" id="PF00494">
    <property type="entry name" value="SQS_PSY"/>
    <property type="match status" value="1"/>
</dbReference>
<dbReference type="InterPro" id="IPR044843">
    <property type="entry name" value="Trans_IPPS_bact-type"/>
</dbReference>
<organism evidence="3 4">
    <name type="scientific">Ferrimicrobium acidiphilum</name>
    <dbReference type="NCBI Taxonomy" id="121039"/>
    <lineage>
        <taxon>Bacteria</taxon>
        <taxon>Bacillati</taxon>
        <taxon>Actinomycetota</taxon>
        <taxon>Acidimicrobiia</taxon>
        <taxon>Acidimicrobiales</taxon>
        <taxon>Acidimicrobiaceae</taxon>
        <taxon>Ferrimicrobium</taxon>
    </lineage>
</organism>
<evidence type="ECO:0000313" key="4">
    <source>
        <dbReference type="Proteomes" id="UP001560267"/>
    </source>
</evidence>
<dbReference type="InterPro" id="IPR008949">
    <property type="entry name" value="Isoprenoid_synthase_dom_sf"/>
</dbReference>
<dbReference type="SUPFAM" id="SSF48576">
    <property type="entry name" value="Terpenoid synthases"/>
    <property type="match status" value="1"/>
</dbReference>
<dbReference type="Proteomes" id="UP001560267">
    <property type="component" value="Unassembled WGS sequence"/>
</dbReference>
<proteinExistence type="predicted"/>
<keyword evidence="2" id="KW-0808">Transferase</keyword>
<dbReference type="SFLD" id="SFLDG01212">
    <property type="entry name" value="Phytoene_synthase_like"/>
    <property type="match status" value="1"/>
</dbReference>
<comment type="caution">
    <text evidence="3">The sequence shown here is derived from an EMBL/GenBank/DDBJ whole genome shotgun (WGS) entry which is preliminary data.</text>
</comment>
<dbReference type="InterPro" id="IPR019845">
    <property type="entry name" value="Squalene/phytoene_synthase_CS"/>
</dbReference>
<dbReference type="PROSITE" id="PS01045">
    <property type="entry name" value="SQUALEN_PHYTOEN_SYN_2"/>
    <property type="match status" value="1"/>
</dbReference>
<protein>
    <submittedName>
        <fullName evidence="3">Phytoene/squalene synthase family protein</fullName>
    </submittedName>
</protein>
<dbReference type="SFLD" id="SFLDS00005">
    <property type="entry name" value="Isoprenoid_Synthase_Type_I"/>
    <property type="match status" value="1"/>
</dbReference>
<dbReference type="PANTHER" id="PTHR31480">
    <property type="entry name" value="BIFUNCTIONAL LYCOPENE CYCLASE/PHYTOENE SYNTHASE"/>
    <property type="match status" value="1"/>
</dbReference>
<sequence>MSGAQIDGEIIALSRELNRRYGKTYYLASALLSSRTRPYVFALYGFCRFVDDIVDVEQGSVAERLDRIDSIRDRLLAGLAQGDSDDPIVAATIMTIRSFGIPIEYFERFFSSMRQDLVVNRYQSIDDLLVYMDGSAAVIGEMMLPLLGVSDQAARKPARALGNAFQLTNFLRDVGEDLERDRIYLPMQDVERFGAFEALRTRRVTDSFCDLMAFEIARNRRWYADSLTGDSYLHGRALRCVRTARRLYSAILDEIERVGYDVFSNRATVGSAKRGKLFLQGIITP</sequence>
<comment type="pathway">
    <text evidence="1">Carotenoid biosynthesis; phytoene biosynthesis.</text>
</comment>
<dbReference type="CDD" id="cd00683">
    <property type="entry name" value="Trans_IPPS_HH"/>
    <property type="match status" value="1"/>
</dbReference>
<dbReference type="SFLD" id="SFLDG01018">
    <property type="entry name" value="Squalene/Phytoene_Synthase_Lik"/>
    <property type="match status" value="1"/>
</dbReference>
<dbReference type="InterPro" id="IPR033904">
    <property type="entry name" value="Trans_IPPS_HH"/>
</dbReference>
<evidence type="ECO:0000313" key="3">
    <source>
        <dbReference type="EMBL" id="MEX6428462.1"/>
    </source>
</evidence>
<accession>A0ABV3XYT3</accession>
<gene>
    <name evidence="3" type="ORF">AB6A68_01210</name>
</gene>
<name>A0ABV3XYT3_9ACTN</name>
<dbReference type="InterPro" id="IPR002060">
    <property type="entry name" value="Squ/phyt_synthse"/>
</dbReference>
<dbReference type="PROSITE" id="PS01044">
    <property type="entry name" value="SQUALEN_PHYTOEN_SYN_1"/>
    <property type="match status" value="1"/>
</dbReference>
<dbReference type="RefSeq" id="WP_298381813.1">
    <property type="nucleotide sequence ID" value="NZ_JBFSHR010000003.1"/>
</dbReference>
<evidence type="ECO:0000256" key="2">
    <source>
        <dbReference type="ARBA" id="ARBA00022679"/>
    </source>
</evidence>